<evidence type="ECO:0000256" key="5">
    <source>
        <dbReference type="ARBA" id="ARBA00022842"/>
    </source>
</evidence>
<dbReference type="InterPro" id="IPR008278">
    <property type="entry name" value="4-PPantetheinyl_Trfase_dom"/>
</dbReference>
<dbReference type="AlphaFoldDB" id="A0A1G1YJS7"/>
<dbReference type="EMBL" id="MHIM01000014">
    <property type="protein sequence ID" value="OGY52595.1"/>
    <property type="molecule type" value="Genomic_DNA"/>
</dbReference>
<keyword evidence="6" id="KW-0443">Lipid metabolism</keyword>
<keyword evidence="4" id="KW-0276">Fatty acid metabolism</keyword>
<protein>
    <recommendedName>
        <fullName evidence="8">4'-phosphopantetheinyl transferase domain-containing protein</fullName>
    </recommendedName>
</protein>
<evidence type="ECO:0000256" key="1">
    <source>
        <dbReference type="ARBA" id="ARBA00022516"/>
    </source>
</evidence>
<dbReference type="GO" id="GO:0008897">
    <property type="term" value="F:holo-[acyl-carrier-protein] synthase activity"/>
    <property type="evidence" value="ECO:0007669"/>
    <property type="project" value="InterPro"/>
</dbReference>
<name>A0A1G1YJS7_9BACT</name>
<evidence type="ECO:0000256" key="4">
    <source>
        <dbReference type="ARBA" id="ARBA00022832"/>
    </source>
</evidence>
<dbReference type="Proteomes" id="UP000177376">
    <property type="component" value="Unassembled WGS sequence"/>
</dbReference>
<keyword evidence="7" id="KW-0275">Fatty acid biosynthesis</keyword>
<keyword evidence="2" id="KW-0808">Transferase</keyword>
<keyword evidence="1" id="KW-0444">Lipid biosynthesis</keyword>
<dbReference type="InterPro" id="IPR037143">
    <property type="entry name" value="4-PPantetheinyl_Trfase_dom_sf"/>
</dbReference>
<evidence type="ECO:0000259" key="8">
    <source>
        <dbReference type="Pfam" id="PF01648"/>
    </source>
</evidence>
<evidence type="ECO:0000256" key="3">
    <source>
        <dbReference type="ARBA" id="ARBA00022723"/>
    </source>
</evidence>
<dbReference type="GO" id="GO:0000287">
    <property type="term" value="F:magnesium ion binding"/>
    <property type="evidence" value="ECO:0007669"/>
    <property type="project" value="InterPro"/>
</dbReference>
<evidence type="ECO:0000256" key="6">
    <source>
        <dbReference type="ARBA" id="ARBA00023098"/>
    </source>
</evidence>
<dbReference type="InterPro" id="IPR004568">
    <property type="entry name" value="Ppantetheine-prot_Trfase_dom"/>
</dbReference>
<accession>A0A1G1YJS7</accession>
<dbReference type="Gene3D" id="3.90.470.20">
    <property type="entry name" value="4'-phosphopantetheinyl transferase domain"/>
    <property type="match status" value="1"/>
</dbReference>
<dbReference type="NCBIfam" id="TIGR00556">
    <property type="entry name" value="pantethn_trn"/>
    <property type="match status" value="1"/>
</dbReference>
<gene>
    <name evidence="9" type="ORF">A3A02_04270</name>
</gene>
<reference evidence="9 10" key="1">
    <citation type="journal article" date="2016" name="Nat. Commun.">
        <title>Thousands of microbial genomes shed light on interconnected biogeochemical processes in an aquifer system.</title>
        <authorList>
            <person name="Anantharaman K."/>
            <person name="Brown C.T."/>
            <person name="Hug L.A."/>
            <person name="Sharon I."/>
            <person name="Castelle C.J."/>
            <person name="Probst A.J."/>
            <person name="Thomas B.C."/>
            <person name="Singh A."/>
            <person name="Wilkins M.J."/>
            <person name="Karaoz U."/>
            <person name="Brodie E.L."/>
            <person name="Williams K.H."/>
            <person name="Hubbard S.S."/>
            <person name="Banfield J.F."/>
        </authorList>
    </citation>
    <scope>NUCLEOTIDE SEQUENCE [LARGE SCALE GENOMIC DNA]</scope>
</reference>
<dbReference type="GO" id="GO:0006633">
    <property type="term" value="P:fatty acid biosynthetic process"/>
    <property type="evidence" value="ECO:0007669"/>
    <property type="project" value="UniProtKB-KW"/>
</dbReference>
<evidence type="ECO:0000313" key="9">
    <source>
        <dbReference type="EMBL" id="OGY52595.1"/>
    </source>
</evidence>
<evidence type="ECO:0000256" key="7">
    <source>
        <dbReference type="ARBA" id="ARBA00023160"/>
    </source>
</evidence>
<keyword evidence="5" id="KW-0460">Magnesium</keyword>
<proteinExistence type="inferred from homology"/>
<dbReference type="InterPro" id="IPR002582">
    <property type="entry name" value="ACPS"/>
</dbReference>
<evidence type="ECO:0000256" key="2">
    <source>
        <dbReference type="ARBA" id="ARBA00022679"/>
    </source>
</evidence>
<keyword evidence="3" id="KW-0479">Metal-binding</keyword>
<feature type="non-terminal residue" evidence="9">
    <location>
        <position position="121"/>
    </location>
</feature>
<sequence length="121" mass="13536">MTANKIDESVGVDIEDIGRFRKLDQKNSGVFLKKVYTKNELDYCFWKAVPAQHLAVRFAGKEAVLKALGGLGLPFVGHNTIEIFNNDRGAPQVRFCGHKNFKKLSVKISLSHCRDKALAFV</sequence>
<dbReference type="HAMAP" id="MF_00101">
    <property type="entry name" value="AcpS"/>
    <property type="match status" value="1"/>
</dbReference>
<organism evidence="9 10">
    <name type="scientific">Candidatus Buchananbacteria bacterium RIFCSPLOWO2_01_FULL_39_33</name>
    <dbReference type="NCBI Taxonomy" id="1797543"/>
    <lineage>
        <taxon>Bacteria</taxon>
        <taxon>Candidatus Buchananiibacteriota</taxon>
    </lineage>
</organism>
<comment type="caution">
    <text evidence="9">The sequence shown here is derived from an EMBL/GenBank/DDBJ whole genome shotgun (WGS) entry which is preliminary data.</text>
</comment>
<evidence type="ECO:0000313" key="10">
    <source>
        <dbReference type="Proteomes" id="UP000177376"/>
    </source>
</evidence>
<dbReference type="SUPFAM" id="SSF56214">
    <property type="entry name" value="4'-phosphopantetheinyl transferase"/>
    <property type="match status" value="1"/>
</dbReference>
<dbReference type="Pfam" id="PF01648">
    <property type="entry name" value="ACPS"/>
    <property type="match status" value="1"/>
</dbReference>
<feature type="domain" description="4'-phosphopantetheinyl transferase" evidence="8">
    <location>
        <begin position="9"/>
        <end position="119"/>
    </location>
</feature>